<name>A0ABZ0W887_9BACT</name>
<accession>A0ABZ0W887</accession>
<reference evidence="1 2" key="1">
    <citation type="submission" date="2023-12" db="EMBL/GenBank/DDBJ databases">
        <title>Genome sequencing and assembly of bacterial species from a model synthetic community.</title>
        <authorList>
            <person name="Hogle S.L."/>
        </authorList>
    </citation>
    <scope>NUCLEOTIDE SEQUENCE [LARGE SCALE GENOMIC DNA]</scope>
    <source>
        <strain evidence="1 2">HAMBI_3031</strain>
    </source>
</reference>
<dbReference type="EMBL" id="CP139960">
    <property type="protein sequence ID" value="WQD38884.1"/>
    <property type="molecule type" value="Genomic_DNA"/>
</dbReference>
<organism evidence="1 2">
    <name type="scientific">Niabella yanshanensis</name>
    <dbReference type="NCBI Taxonomy" id="577386"/>
    <lineage>
        <taxon>Bacteria</taxon>
        <taxon>Pseudomonadati</taxon>
        <taxon>Bacteroidota</taxon>
        <taxon>Chitinophagia</taxon>
        <taxon>Chitinophagales</taxon>
        <taxon>Chitinophagaceae</taxon>
        <taxon>Niabella</taxon>
    </lineage>
</organism>
<evidence type="ECO:0000313" key="2">
    <source>
        <dbReference type="Proteomes" id="UP001325680"/>
    </source>
</evidence>
<sequence length="68" mass="7313">MSFKPIPGYLIVKTIDDATIFINPINIESIIGDNDTHGSIISLVSGKEIKSKDSPTALGSDLKLLENN</sequence>
<proteinExistence type="predicted"/>
<dbReference type="RefSeq" id="WP_114793240.1">
    <property type="nucleotide sequence ID" value="NZ_CP139960.1"/>
</dbReference>
<gene>
    <name evidence="1" type="ORF">U0035_01840</name>
</gene>
<keyword evidence="2" id="KW-1185">Reference proteome</keyword>
<dbReference type="Proteomes" id="UP001325680">
    <property type="component" value="Chromosome"/>
</dbReference>
<evidence type="ECO:0000313" key="1">
    <source>
        <dbReference type="EMBL" id="WQD38884.1"/>
    </source>
</evidence>
<protein>
    <submittedName>
        <fullName evidence="1">Uncharacterized protein</fullName>
    </submittedName>
</protein>